<proteinExistence type="predicted"/>
<dbReference type="RefSeq" id="WP_129425664.1">
    <property type="nucleotide sequence ID" value="NZ_SDPW01000001.1"/>
</dbReference>
<dbReference type="OrthoDB" id="3232804at2"/>
<dbReference type="AlphaFoldDB" id="A0A4Q2K0C4"/>
<accession>A0A4Q2K0C4</accession>
<dbReference type="Proteomes" id="UP000293345">
    <property type="component" value="Unassembled WGS sequence"/>
</dbReference>
<reference evidence="1 2" key="1">
    <citation type="submission" date="2019-01" db="EMBL/GenBank/DDBJ databases">
        <title>Senegalimassilia sp. nov. KGMB04484 isolated human feces.</title>
        <authorList>
            <person name="Han K.-I."/>
            <person name="Kim J.-S."/>
            <person name="Lee K.C."/>
            <person name="Suh M.K."/>
            <person name="Eom M.K."/>
            <person name="Lee J.H."/>
            <person name="Park S.-H."/>
            <person name="Kang S.W."/>
            <person name="Park J.-E."/>
            <person name="Oh B.S."/>
            <person name="Yu S.Y."/>
            <person name="Choi S.-H."/>
            <person name="Lee D.H."/>
            <person name="Yoon H."/>
            <person name="Kim B.-Y."/>
            <person name="Lee J.H."/>
            <person name="Lee J.-S."/>
        </authorList>
    </citation>
    <scope>NUCLEOTIDE SEQUENCE [LARGE SCALE GENOMIC DNA]</scope>
    <source>
        <strain evidence="1 2">KGMB04484</strain>
    </source>
</reference>
<protein>
    <submittedName>
        <fullName evidence="1">Uncharacterized protein</fullName>
    </submittedName>
</protein>
<evidence type="ECO:0000313" key="2">
    <source>
        <dbReference type="Proteomes" id="UP000293345"/>
    </source>
</evidence>
<name>A0A4Q2K0C4_9ACTN</name>
<evidence type="ECO:0000313" key="1">
    <source>
        <dbReference type="EMBL" id="RXZ54865.1"/>
    </source>
</evidence>
<gene>
    <name evidence="1" type="ORF">ET524_10520</name>
</gene>
<keyword evidence="2" id="KW-1185">Reference proteome</keyword>
<comment type="caution">
    <text evidence="1">The sequence shown here is derived from an EMBL/GenBank/DDBJ whole genome shotgun (WGS) entry which is preliminary data.</text>
</comment>
<sequence length="112" mass="12578">MASKKNRSSWAKEKAQFNAALSDFDSLGDFSSLDDAFAREDSRRAAAAAEHDAAQRYKACDSKNRYATRAEAQENLAWCERCGKRGLHIYECPYCGGWHLTSHPWDEGEARG</sequence>
<dbReference type="EMBL" id="SDPW01000001">
    <property type="protein sequence ID" value="RXZ54865.1"/>
    <property type="molecule type" value="Genomic_DNA"/>
</dbReference>
<organism evidence="1 2">
    <name type="scientific">Senegalimassilia faecalis</name>
    <dbReference type="NCBI Taxonomy" id="2509433"/>
    <lineage>
        <taxon>Bacteria</taxon>
        <taxon>Bacillati</taxon>
        <taxon>Actinomycetota</taxon>
        <taxon>Coriobacteriia</taxon>
        <taxon>Coriobacteriales</taxon>
        <taxon>Coriobacteriaceae</taxon>
        <taxon>Senegalimassilia</taxon>
    </lineage>
</organism>